<feature type="transmembrane region" description="Helical" evidence="2">
    <location>
        <begin position="180"/>
        <end position="206"/>
    </location>
</feature>
<dbReference type="Pfam" id="PF00990">
    <property type="entry name" value="GGDEF"/>
    <property type="match status" value="1"/>
</dbReference>
<dbReference type="Gene3D" id="3.30.70.270">
    <property type="match status" value="1"/>
</dbReference>
<dbReference type="EC" id="2.7.7.65" evidence="1"/>
<name>A0A1H4C030_9BACT</name>
<dbReference type="SUPFAM" id="SSF158472">
    <property type="entry name" value="HAMP domain-like"/>
    <property type="match status" value="1"/>
</dbReference>
<feature type="domain" description="HAMP" evidence="3">
    <location>
        <begin position="204"/>
        <end position="256"/>
    </location>
</feature>
<dbReference type="SMART" id="SM00267">
    <property type="entry name" value="GGDEF"/>
    <property type="match status" value="1"/>
</dbReference>
<dbReference type="STRING" id="37625.SAMN05660420_02365"/>
<dbReference type="AlphaFoldDB" id="A0A1H4C030"/>
<dbReference type="OrthoDB" id="9813903at2"/>
<dbReference type="InterPro" id="IPR003660">
    <property type="entry name" value="HAMP_dom"/>
</dbReference>
<dbReference type="SUPFAM" id="SSF55073">
    <property type="entry name" value="Nucleotide cyclase"/>
    <property type="match status" value="1"/>
</dbReference>
<evidence type="ECO:0000256" key="1">
    <source>
        <dbReference type="ARBA" id="ARBA00012528"/>
    </source>
</evidence>
<dbReference type="CDD" id="cd06225">
    <property type="entry name" value="HAMP"/>
    <property type="match status" value="1"/>
</dbReference>
<keyword evidence="2" id="KW-0472">Membrane</keyword>
<dbReference type="InterPro" id="IPR043128">
    <property type="entry name" value="Rev_trsase/Diguanyl_cyclase"/>
</dbReference>
<dbReference type="SMART" id="SM00304">
    <property type="entry name" value="HAMP"/>
    <property type="match status" value="1"/>
</dbReference>
<dbReference type="PROSITE" id="PS50887">
    <property type="entry name" value="GGDEF"/>
    <property type="match status" value="1"/>
</dbReference>
<evidence type="ECO:0000259" key="4">
    <source>
        <dbReference type="PROSITE" id="PS50887"/>
    </source>
</evidence>
<dbReference type="PROSITE" id="PS50885">
    <property type="entry name" value="HAMP"/>
    <property type="match status" value="1"/>
</dbReference>
<keyword evidence="2" id="KW-1133">Transmembrane helix</keyword>
<dbReference type="RefSeq" id="WP_092348680.1">
    <property type="nucleotide sequence ID" value="NZ_FNQN01000007.1"/>
</dbReference>
<feature type="domain" description="GGDEF" evidence="4">
    <location>
        <begin position="285"/>
        <end position="440"/>
    </location>
</feature>
<dbReference type="GO" id="GO:0007165">
    <property type="term" value="P:signal transduction"/>
    <property type="evidence" value="ECO:0007669"/>
    <property type="project" value="InterPro"/>
</dbReference>
<evidence type="ECO:0000256" key="2">
    <source>
        <dbReference type="SAM" id="Phobius"/>
    </source>
</evidence>
<dbReference type="NCBIfam" id="TIGR00254">
    <property type="entry name" value="GGDEF"/>
    <property type="match status" value="1"/>
</dbReference>
<dbReference type="InterPro" id="IPR050469">
    <property type="entry name" value="Diguanylate_Cyclase"/>
</dbReference>
<dbReference type="InterPro" id="IPR029787">
    <property type="entry name" value="Nucleotide_cyclase"/>
</dbReference>
<evidence type="ECO:0000259" key="3">
    <source>
        <dbReference type="PROSITE" id="PS50885"/>
    </source>
</evidence>
<dbReference type="CDD" id="cd01949">
    <property type="entry name" value="GGDEF"/>
    <property type="match status" value="1"/>
</dbReference>
<dbReference type="PANTHER" id="PTHR45138:SF25">
    <property type="entry name" value="GGDEF DOMAIN PROTEIN"/>
    <property type="match status" value="1"/>
</dbReference>
<evidence type="ECO:0000313" key="5">
    <source>
        <dbReference type="EMBL" id="SEA53758.1"/>
    </source>
</evidence>
<dbReference type="InterPro" id="IPR000160">
    <property type="entry name" value="GGDEF_dom"/>
</dbReference>
<protein>
    <recommendedName>
        <fullName evidence="1">diguanylate cyclase</fullName>
        <ecNumber evidence="1">2.7.7.65</ecNumber>
    </recommendedName>
</protein>
<accession>A0A1H4C030</accession>
<evidence type="ECO:0000313" key="6">
    <source>
        <dbReference type="Proteomes" id="UP000199409"/>
    </source>
</evidence>
<dbReference type="Proteomes" id="UP000199409">
    <property type="component" value="Unassembled WGS sequence"/>
</dbReference>
<keyword evidence="6" id="KW-1185">Reference proteome</keyword>
<keyword evidence="2" id="KW-0812">Transmembrane</keyword>
<dbReference type="Pfam" id="PF00672">
    <property type="entry name" value="HAMP"/>
    <property type="match status" value="1"/>
</dbReference>
<dbReference type="EMBL" id="FNQN01000007">
    <property type="protein sequence ID" value="SEA53758.1"/>
    <property type="molecule type" value="Genomic_DNA"/>
</dbReference>
<dbReference type="Gene3D" id="6.10.340.10">
    <property type="match status" value="1"/>
</dbReference>
<dbReference type="GO" id="GO:0005886">
    <property type="term" value="C:plasma membrane"/>
    <property type="evidence" value="ECO:0007669"/>
    <property type="project" value="TreeGrafter"/>
</dbReference>
<gene>
    <name evidence="5" type="ORF">SAMN05660420_02365</name>
</gene>
<dbReference type="GO" id="GO:0043709">
    <property type="term" value="P:cell adhesion involved in single-species biofilm formation"/>
    <property type="evidence" value="ECO:0007669"/>
    <property type="project" value="TreeGrafter"/>
</dbReference>
<feature type="transmembrane region" description="Helical" evidence="2">
    <location>
        <begin position="12"/>
        <end position="31"/>
    </location>
</feature>
<proteinExistence type="predicted"/>
<dbReference type="PANTHER" id="PTHR45138">
    <property type="entry name" value="REGULATORY COMPONENTS OF SENSORY TRANSDUCTION SYSTEM"/>
    <property type="match status" value="1"/>
</dbReference>
<dbReference type="GO" id="GO:1902201">
    <property type="term" value="P:negative regulation of bacterial-type flagellum-dependent cell motility"/>
    <property type="evidence" value="ECO:0007669"/>
    <property type="project" value="TreeGrafter"/>
</dbReference>
<reference evidence="5 6" key="1">
    <citation type="submission" date="2016-10" db="EMBL/GenBank/DDBJ databases">
        <authorList>
            <person name="de Groot N.N."/>
        </authorList>
    </citation>
    <scope>NUCLEOTIDE SEQUENCE [LARGE SCALE GENOMIC DNA]</scope>
    <source>
        <strain evidence="5 6">DSM 7343</strain>
    </source>
</reference>
<sequence>MRNLFSTVTKKVIIGYLVIVLFSLLAVGYALSKLHQQTRDTENLVNVEFRTFELARDLQQNLLAQENIEKQLLILRDPAISELRINRNNEFTRSLLGLNRFQSTPEVQDLIKLLQNYRQAVSQLTAVLYQEDWPEAQQLSTEKTVPLRVQLIGSLAEFRQNQQQKINTELARLPEHTQAAFQMTVILSLLGICLSAPVSLAVILNIHRSVKELKKATHKISAGRFDHYPEISGNDEFAQLANDFTLMGQKLTELEQLHLDANPLTLLPGNLAIDREIEMRISNNQPFSHLYIDLDNFKVYSDRYGYKAGSDVLAKVGELLKQVVGEYGSAQDLVGHIGGDDYVVLCSIKTGELLAQKIIDGFTAVVPSFYNAEDRETGSFAGEDRYGVKRTFPLMTISIAVISSDRYEYPSRLAISQDCARVKEYLKIQEGSNYMLERRK</sequence>
<dbReference type="GO" id="GO:0052621">
    <property type="term" value="F:diguanylate cyclase activity"/>
    <property type="evidence" value="ECO:0007669"/>
    <property type="project" value="UniProtKB-EC"/>
</dbReference>
<organism evidence="5 6">
    <name type="scientific">Desulfuromusa kysingii</name>
    <dbReference type="NCBI Taxonomy" id="37625"/>
    <lineage>
        <taxon>Bacteria</taxon>
        <taxon>Pseudomonadati</taxon>
        <taxon>Thermodesulfobacteriota</taxon>
        <taxon>Desulfuromonadia</taxon>
        <taxon>Desulfuromonadales</taxon>
        <taxon>Geopsychrobacteraceae</taxon>
        <taxon>Desulfuromusa</taxon>
    </lineage>
</organism>